<dbReference type="Proteomes" id="UP000315364">
    <property type="component" value="Chromosome"/>
</dbReference>
<feature type="domain" description="(S)-ureidoglycine aminohydrolase cupin" evidence="1">
    <location>
        <begin position="39"/>
        <end position="112"/>
    </location>
</feature>
<proteinExistence type="predicted"/>
<dbReference type="EMBL" id="CP042304">
    <property type="protein sequence ID" value="QDZ12709.1"/>
    <property type="molecule type" value="Genomic_DNA"/>
</dbReference>
<organism evidence="2 3">
    <name type="scientific">Devosia ginsengisoli</name>
    <dbReference type="NCBI Taxonomy" id="400770"/>
    <lineage>
        <taxon>Bacteria</taxon>
        <taxon>Pseudomonadati</taxon>
        <taxon>Pseudomonadota</taxon>
        <taxon>Alphaproteobacteria</taxon>
        <taxon>Hyphomicrobiales</taxon>
        <taxon>Devosiaceae</taxon>
        <taxon>Devosia</taxon>
    </lineage>
</organism>
<dbReference type="InterPro" id="IPR008579">
    <property type="entry name" value="UGlyAH_Cupin_dom"/>
</dbReference>
<dbReference type="AlphaFoldDB" id="A0A5B8LY32"/>
<dbReference type="OrthoDB" id="9799053at2"/>
<keyword evidence="3" id="KW-1185">Reference proteome</keyword>
<evidence type="ECO:0000313" key="3">
    <source>
        <dbReference type="Proteomes" id="UP000315364"/>
    </source>
</evidence>
<accession>A0A5B8LY32</accession>
<dbReference type="Pfam" id="PF05899">
    <property type="entry name" value="Cupin_3"/>
    <property type="match status" value="1"/>
</dbReference>
<evidence type="ECO:0000313" key="2">
    <source>
        <dbReference type="EMBL" id="QDZ12709.1"/>
    </source>
</evidence>
<dbReference type="PANTHER" id="PTHR40943">
    <property type="entry name" value="CYTOPLASMIC PROTEIN-RELATED"/>
    <property type="match status" value="1"/>
</dbReference>
<dbReference type="Gene3D" id="2.60.120.10">
    <property type="entry name" value="Jelly Rolls"/>
    <property type="match status" value="1"/>
</dbReference>
<reference evidence="2 3" key="1">
    <citation type="submission" date="2019-07" db="EMBL/GenBank/DDBJ databases">
        <title>Full genome sequence of Devosia sp. Gsoil 520.</title>
        <authorList>
            <person name="Im W.-T."/>
        </authorList>
    </citation>
    <scope>NUCLEOTIDE SEQUENCE [LARGE SCALE GENOMIC DNA]</scope>
    <source>
        <strain evidence="2 3">Gsoil 520</strain>
    </source>
</reference>
<dbReference type="InterPro" id="IPR014710">
    <property type="entry name" value="RmlC-like_jellyroll"/>
</dbReference>
<name>A0A5B8LY32_9HYPH</name>
<sequence>MLIQTIETRPTTEGVAGAPAADRLIEGNPLFTSWLQAQAKGNVEVGVWEATPGTYKSIKGEAFEFCHILEGVAEITPDGSDQTATYRAGDNFVLNPGFTGRWKTIETIRKIFVVVR</sequence>
<dbReference type="InterPro" id="IPR011051">
    <property type="entry name" value="RmlC_Cupin_sf"/>
</dbReference>
<dbReference type="CDD" id="cd02227">
    <property type="entry name" value="cupin_TM1112-like"/>
    <property type="match status" value="1"/>
</dbReference>
<dbReference type="KEGG" id="dea:FPZ08_19360"/>
<dbReference type="PANTHER" id="PTHR40943:SF1">
    <property type="entry name" value="CYTOPLASMIC PROTEIN"/>
    <property type="match status" value="1"/>
</dbReference>
<gene>
    <name evidence="2" type="ORF">FPZ08_19360</name>
</gene>
<dbReference type="SUPFAM" id="SSF51182">
    <property type="entry name" value="RmlC-like cupins"/>
    <property type="match status" value="1"/>
</dbReference>
<dbReference type="RefSeq" id="WP_146291982.1">
    <property type="nucleotide sequence ID" value="NZ_CP042304.1"/>
</dbReference>
<protein>
    <submittedName>
        <fullName evidence="2">Cupin domain-containing protein</fullName>
    </submittedName>
</protein>
<evidence type="ECO:0000259" key="1">
    <source>
        <dbReference type="Pfam" id="PF05899"/>
    </source>
</evidence>